<evidence type="ECO:0000256" key="1">
    <source>
        <dbReference type="SAM" id="SignalP"/>
    </source>
</evidence>
<dbReference type="AlphaFoldDB" id="A0A6P8J372"/>
<gene>
    <name evidence="3" type="primary">LOC116308183</name>
</gene>
<dbReference type="RefSeq" id="XP_031574431.1">
    <property type="nucleotide sequence ID" value="XM_031718571.1"/>
</dbReference>
<name>A0A6P8J372_ACTTE</name>
<keyword evidence="1" id="KW-0732">Signal</keyword>
<organism evidence="2 3">
    <name type="scientific">Actinia tenebrosa</name>
    <name type="common">Australian red waratah sea anemone</name>
    <dbReference type="NCBI Taxonomy" id="6105"/>
    <lineage>
        <taxon>Eukaryota</taxon>
        <taxon>Metazoa</taxon>
        <taxon>Cnidaria</taxon>
        <taxon>Anthozoa</taxon>
        <taxon>Hexacorallia</taxon>
        <taxon>Actiniaria</taxon>
        <taxon>Actiniidae</taxon>
        <taxon>Actinia</taxon>
    </lineage>
</organism>
<reference evidence="3" key="1">
    <citation type="submission" date="2025-08" db="UniProtKB">
        <authorList>
            <consortium name="RefSeq"/>
        </authorList>
    </citation>
    <scope>IDENTIFICATION</scope>
    <source>
        <tissue evidence="3">Tentacle</tissue>
    </source>
</reference>
<protein>
    <submittedName>
        <fullName evidence="3">Uncharacterized protein LOC116308183</fullName>
    </submittedName>
</protein>
<feature type="chain" id="PRO_5028102290" evidence="1">
    <location>
        <begin position="19"/>
        <end position="328"/>
    </location>
</feature>
<dbReference type="InParanoid" id="A0A6P8J372"/>
<dbReference type="OrthoDB" id="5950272at2759"/>
<accession>A0A6P8J372</accession>
<dbReference type="KEGG" id="aten:116308183"/>
<keyword evidence="2" id="KW-1185">Reference proteome</keyword>
<proteinExistence type="predicted"/>
<dbReference type="Proteomes" id="UP000515163">
    <property type="component" value="Unplaced"/>
</dbReference>
<feature type="signal peptide" evidence="1">
    <location>
        <begin position="1"/>
        <end position="18"/>
    </location>
</feature>
<evidence type="ECO:0000313" key="3">
    <source>
        <dbReference type="RefSeq" id="XP_031574431.1"/>
    </source>
</evidence>
<sequence>MKTAIFFVLLLAFVNVQAKKKKQKHDAVPKDNMFTGFRVPLFAMRFPVFGGEALTRQDNVKPSELTFNDGKDAKLKTKTKTFNSTHGPYKTYTITSVTTSGNKTNPQVFEKVIKSVTTMAKNGTGKNITLPQIKETQFSIFRPFSVFGGFKGFNDDSSKECSDKKPCAAEQFCDNFFGVCKKQVGKGQACSQKDQCSKKSGDLQCTWGKCIVNSDVGGLGTFCDDHKDCHSSAGQEAGCFPQNDISRYSKVCIAKLQEGVTCGRKRLLDVFEDENDEDSQLCQGSLVCRTVGFFGRKICQKAATSSVSDYHRVVTKKSKHHRHHKRHY</sequence>
<dbReference type="GeneID" id="116308183"/>
<evidence type="ECO:0000313" key="2">
    <source>
        <dbReference type="Proteomes" id="UP000515163"/>
    </source>
</evidence>